<dbReference type="EMBL" id="FSRE01000001">
    <property type="protein sequence ID" value="SIN72942.1"/>
    <property type="molecule type" value="Genomic_DNA"/>
</dbReference>
<reference evidence="13" key="1">
    <citation type="submission" date="2016-11" db="EMBL/GenBank/DDBJ databases">
        <authorList>
            <person name="Varghese N."/>
            <person name="Submissions S."/>
        </authorList>
    </citation>
    <scope>NUCLEOTIDE SEQUENCE [LARGE SCALE GENOMIC DNA]</scope>
    <source>
        <strain evidence="13">DSM 17737</strain>
    </source>
</reference>
<feature type="domain" description="UDP-glucose/GDP-mannose dehydrogenase C-terminal" evidence="11">
    <location>
        <begin position="305"/>
        <end position="412"/>
    </location>
</feature>
<feature type="binding site" evidence="9">
    <location>
        <position position="312"/>
    </location>
    <ligand>
        <name>substrate</name>
    </ligand>
</feature>
<dbReference type="PANTHER" id="PTHR43750:SF3">
    <property type="entry name" value="UDP-GLUCOSE 6-DEHYDROGENASE TUAD"/>
    <property type="match status" value="1"/>
</dbReference>
<dbReference type="Pfam" id="PF03721">
    <property type="entry name" value="UDPG_MGDP_dh_N"/>
    <property type="match status" value="1"/>
</dbReference>
<evidence type="ECO:0000256" key="10">
    <source>
        <dbReference type="PIRSR" id="PIRSR500134-3"/>
    </source>
</evidence>
<comment type="pathway">
    <text evidence="1">Nucleotide-sugar biosynthesis; UDP-alpha-D-glucuronate biosynthesis; UDP-alpha-D-glucuronate from UDP-alpha-D-glucose: step 1/1.</text>
</comment>
<dbReference type="GO" id="GO:0006065">
    <property type="term" value="P:UDP-glucuronate biosynthetic process"/>
    <property type="evidence" value="ECO:0007669"/>
    <property type="project" value="UniProtKB-UniPathway"/>
</dbReference>
<dbReference type="STRING" id="364032.SAMN05443662_0341"/>
<dbReference type="InterPro" id="IPR017476">
    <property type="entry name" value="UDP-Glc/GDP-Man"/>
</dbReference>
<dbReference type="SUPFAM" id="SSF52413">
    <property type="entry name" value="UDP-glucose/GDP-mannose dehydrogenase C-terminal domain"/>
    <property type="match status" value="1"/>
</dbReference>
<dbReference type="InterPro" id="IPR036220">
    <property type="entry name" value="UDP-Glc/GDP-Man_DH_C_sf"/>
</dbReference>
<dbReference type="InterPro" id="IPR014026">
    <property type="entry name" value="UDP-Glc/GDP-Man_DH_dimer"/>
</dbReference>
<dbReference type="GO" id="GO:0003979">
    <property type="term" value="F:UDP-glucose 6-dehydrogenase activity"/>
    <property type="evidence" value="ECO:0007669"/>
    <property type="project" value="UniProtKB-EC"/>
</dbReference>
<evidence type="ECO:0000256" key="3">
    <source>
        <dbReference type="ARBA" id="ARBA00012954"/>
    </source>
</evidence>
<dbReference type="InterPro" id="IPR028357">
    <property type="entry name" value="UDPglc_DH_bac"/>
</dbReference>
<evidence type="ECO:0000256" key="4">
    <source>
        <dbReference type="ARBA" id="ARBA00015132"/>
    </source>
</evidence>
<evidence type="ECO:0000256" key="2">
    <source>
        <dbReference type="ARBA" id="ARBA00006601"/>
    </source>
</evidence>
<comment type="similarity">
    <text evidence="2 8">Belongs to the UDP-glucose/GDP-mannose dehydrogenase family.</text>
</comment>
<dbReference type="SUPFAM" id="SSF51735">
    <property type="entry name" value="NAD(P)-binding Rossmann-fold domains"/>
    <property type="match status" value="1"/>
</dbReference>
<evidence type="ECO:0000256" key="9">
    <source>
        <dbReference type="PIRSR" id="PIRSR500134-2"/>
    </source>
</evidence>
<evidence type="ECO:0000256" key="1">
    <source>
        <dbReference type="ARBA" id="ARBA00004701"/>
    </source>
</evidence>
<dbReference type="GO" id="GO:0000271">
    <property type="term" value="P:polysaccharide biosynthetic process"/>
    <property type="evidence" value="ECO:0007669"/>
    <property type="project" value="InterPro"/>
</dbReference>
<dbReference type="RefSeq" id="WP_074200662.1">
    <property type="nucleotide sequence ID" value="NZ_FSRE01000001.1"/>
</dbReference>
<feature type="binding site" evidence="9">
    <location>
        <position position="248"/>
    </location>
    <ligand>
        <name>substrate</name>
    </ligand>
</feature>
<dbReference type="Proteomes" id="UP000198461">
    <property type="component" value="Unassembled WGS sequence"/>
</dbReference>
<feature type="binding site" evidence="10">
    <location>
        <position position="112"/>
    </location>
    <ligand>
        <name>NAD(+)</name>
        <dbReference type="ChEBI" id="CHEBI:57540"/>
    </ligand>
</feature>
<dbReference type="OrthoDB" id="9803238at2"/>
<gene>
    <name evidence="12" type="ORF">SAMN05443662_0341</name>
</gene>
<organism evidence="12 13">
    <name type="scientific">Sulfurivirga caldicuralii</name>
    <dbReference type="NCBI Taxonomy" id="364032"/>
    <lineage>
        <taxon>Bacteria</taxon>
        <taxon>Pseudomonadati</taxon>
        <taxon>Pseudomonadota</taxon>
        <taxon>Gammaproteobacteria</taxon>
        <taxon>Thiotrichales</taxon>
        <taxon>Piscirickettsiaceae</taxon>
        <taxon>Sulfurivirga</taxon>
    </lineage>
</organism>
<dbReference type="Pfam" id="PF00984">
    <property type="entry name" value="UDPG_MGDP_dh"/>
    <property type="match status" value="1"/>
</dbReference>
<protein>
    <recommendedName>
        <fullName evidence="4 8">UDP-glucose 6-dehydrogenase</fullName>
        <ecNumber evidence="3 8">1.1.1.22</ecNumber>
    </recommendedName>
</protein>
<name>A0A1N6DQ67_9GAMM</name>
<evidence type="ECO:0000256" key="8">
    <source>
        <dbReference type="PIRNR" id="PIRNR000124"/>
    </source>
</evidence>
<feature type="binding site" evidence="9">
    <location>
        <begin position="240"/>
        <end position="244"/>
    </location>
    <ligand>
        <name>substrate</name>
    </ligand>
</feature>
<dbReference type="UniPathway" id="UPA00038">
    <property type="reaction ID" value="UER00491"/>
</dbReference>
<dbReference type="PIRSF" id="PIRSF500134">
    <property type="entry name" value="UDPglc_DH_bac"/>
    <property type="match status" value="1"/>
</dbReference>
<dbReference type="Gene3D" id="3.40.50.720">
    <property type="entry name" value="NAD(P)-binding Rossmann-like Domain"/>
    <property type="match status" value="2"/>
</dbReference>
<sequence>MKLVIHGETLAALTVAAALAESGNDVWLRPLRPVDAARLQKQAAVEPNLARLLTTQLDGGRLHVSADLKAAILWSGVHFLLMAADELQAAHQVAQALAQSPHDRIYLINRTTFPIGSTRQLAQQIVLAGRPCHWAMEPDFMTPGRMLLDFTRPPRILVGGEDAEVIGLLRNLYRPFNRNRDVMQVMAPEAAEMTKFATNAMLATRVSFINEMAQLAEHFGVDVEQVRQGLGSDPRIGYDFLYPGVGFGGPHFAQDVANLAETMRVRQVPAGLLSAVLAINASQKEVLFRKAWQHYDMQLAGRTFTLWGLSYKPGTDSVINAASIPLTRALLAQGARVRVHDPAAVENYMQHFAVEAGEGQVTACEDPYTALTDSSGLMLLTEWKPYWNPDFERMMTILREPVIFDGRNIYEPALVEDFGFTYYGVGRGRQPA</sequence>
<dbReference type="AlphaFoldDB" id="A0A1N6DQ67"/>
<dbReference type="PIRSF" id="PIRSF000124">
    <property type="entry name" value="UDPglc_GDPman_dh"/>
    <property type="match status" value="1"/>
</dbReference>
<dbReference type="SUPFAM" id="SSF48179">
    <property type="entry name" value="6-phosphogluconate dehydrogenase C-terminal domain-like"/>
    <property type="match status" value="1"/>
</dbReference>
<evidence type="ECO:0000256" key="6">
    <source>
        <dbReference type="ARBA" id="ARBA00023027"/>
    </source>
</evidence>
<evidence type="ECO:0000313" key="12">
    <source>
        <dbReference type="EMBL" id="SIN72942.1"/>
    </source>
</evidence>
<dbReference type="InterPro" id="IPR001732">
    <property type="entry name" value="UDP-Glc/GDP-Man_DH_N"/>
</dbReference>
<dbReference type="GO" id="GO:0051287">
    <property type="term" value="F:NAD binding"/>
    <property type="evidence" value="ECO:0007669"/>
    <property type="project" value="InterPro"/>
</dbReference>
<dbReference type="InterPro" id="IPR036291">
    <property type="entry name" value="NAD(P)-bd_dom_sf"/>
</dbReference>
<dbReference type="NCBIfam" id="TIGR03026">
    <property type="entry name" value="NDP-sugDHase"/>
    <property type="match status" value="1"/>
</dbReference>
<dbReference type="Gene3D" id="1.20.5.100">
    <property type="entry name" value="Cytochrome c1, transmembrane anchor, C-terminal"/>
    <property type="match status" value="1"/>
</dbReference>
<keyword evidence="5 8" id="KW-0560">Oxidoreductase</keyword>
<keyword evidence="13" id="KW-1185">Reference proteome</keyword>
<dbReference type="Pfam" id="PF03720">
    <property type="entry name" value="UDPG_MGDP_dh_C"/>
    <property type="match status" value="1"/>
</dbReference>
<dbReference type="InterPro" id="IPR008927">
    <property type="entry name" value="6-PGluconate_DH-like_C_sf"/>
</dbReference>
<dbReference type="EC" id="1.1.1.22" evidence="3 8"/>
<dbReference type="SMART" id="SM00984">
    <property type="entry name" value="UDPG_MGDP_dh_C"/>
    <property type="match status" value="1"/>
</dbReference>
<evidence type="ECO:0000256" key="7">
    <source>
        <dbReference type="ARBA" id="ARBA00047473"/>
    </source>
</evidence>
<comment type="catalytic activity">
    <reaction evidence="7 8">
        <text>UDP-alpha-D-glucose + 2 NAD(+) + H2O = UDP-alpha-D-glucuronate + 2 NADH + 3 H(+)</text>
        <dbReference type="Rhea" id="RHEA:23596"/>
        <dbReference type="ChEBI" id="CHEBI:15377"/>
        <dbReference type="ChEBI" id="CHEBI:15378"/>
        <dbReference type="ChEBI" id="CHEBI:57540"/>
        <dbReference type="ChEBI" id="CHEBI:57945"/>
        <dbReference type="ChEBI" id="CHEBI:58052"/>
        <dbReference type="ChEBI" id="CHEBI:58885"/>
        <dbReference type="EC" id="1.1.1.22"/>
    </reaction>
</comment>
<evidence type="ECO:0000256" key="5">
    <source>
        <dbReference type="ARBA" id="ARBA00023002"/>
    </source>
</evidence>
<keyword evidence="6 8" id="KW-0520">NAD</keyword>
<evidence type="ECO:0000259" key="11">
    <source>
        <dbReference type="SMART" id="SM00984"/>
    </source>
</evidence>
<accession>A0A1N6DQ67</accession>
<dbReference type="InterPro" id="IPR014027">
    <property type="entry name" value="UDP-Glc/GDP-Man_DH_C"/>
</dbReference>
<evidence type="ECO:0000313" key="13">
    <source>
        <dbReference type="Proteomes" id="UP000198461"/>
    </source>
</evidence>
<dbReference type="PANTHER" id="PTHR43750">
    <property type="entry name" value="UDP-GLUCOSE 6-DEHYDROGENASE TUAD"/>
    <property type="match status" value="1"/>
</dbReference>
<feature type="binding site" evidence="9">
    <location>
        <position position="195"/>
    </location>
    <ligand>
        <name>substrate</name>
    </ligand>
</feature>
<proteinExistence type="inferred from homology"/>